<dbReference type="RefSeq" id="WP_209985678.1">
    <property type="nucleotide sequence ID" value="NZ_JAGINO010000017.1"/>
</dbReference>
<keyword evidence="1" id="KW-1133">Transmembrane helix</keyword>
<feature type="transmembrane region" description="Helical" evidence="1">
    <location>
        <begin position="168"/>
        <end position="191"/>
    </location>
</feature>
<evidence type="ECO:0000313" key="2">
    <source>
        <dbReference type="EMBL" id="MDQ0535297.1"/>
    </source>
</evidence>
<dbReference type="Proteomes" id="UP001244552">
    <property type="component" value="Unassembled WGS sequence"/>
</dbReference>
<feature type="transmembrane region" description="Helical" evidence="1">
    <location>
        <begin position="20"/>
        <end position="37"/>
    </location>
</feature>
<dbReference type="EMBL" id="JAUSVU010000017">
    <property type="protein sequence ID" value="MDQ0535297.1"/>
    <property type="molecule type" value="Genomic_DNA"/>
</dbReference>
<reference evidence="2 3" key="1">
    <citation type="submission" date="2023-07" db="EMBL/GenBank/DDBJ databases">
        <title>Genomic Encyclopedia of Type Strains, Phase IV (KMG-IV): sequencing the most valuable type-strain genomes for metagenomic binning, comparative biology and taxonomic classification.</title>
        <authorList>
            <person name="Goeker M."/>
        </authorList>
    </citation>
    <scope>NUCLEOTIDE SEQUENCE [LARGE SCALE GENOMIC DNA]</scope>
    <source>
        <strain evidence="2 3">DSM 19922</strain>
    </source>
</reference>
<keyword evidence="1" id="KW-0812">Transmembrane</keyword>
<evidence type="ECO:0000313" key="3">
    <source>
        <dbReference type="Proteomes" id="UP001244552"/>
    </source>
</evidence>
<feature type="transmembrane region" description="Helical" evidence="1">
    <location>
        <begin position="343"/>
        <end position="364"/>
    </location>
</feature>
<protein>
    <recommendedName>
        <fullName evidence="4">Transcriptional regulator</fullName>
    </recommendedName>
</protein>
<gene>
    <name evidence="2" type="ORF">QO018_004175</name>
</gene>
<evidence type="ECO:0000256" key="1">
    <source>
        <dbReference type="SAM" id="Phobius"/>
    </source>
</evidence>
<organism evidence="2 3">
    <name type="scientific">Azospirillum picis</name>
    <dbReference type="NCBI Taxonomy" id="488438"/>
    <lineage>
        <taxon>Bacteria</taxon>
        <taxon>Pseudomonadati</taxon>
        <taxon>Pseudomonadota</taxon>
        <taxon>Alphaproteobacteria</taxon>
        <taxon>Rhodospirillales</taxon>
        <taxon>Azospirillaceae</taxon>
        <taxon>Azospirillum</taxon>
    </lineage>
</organism>
<name>A0ABU0MPA0_9PROT</name>
<proteinExistence type="predicted"/>
<keyword evidence="1" id="KW-0472">Membrane</keyword>
<accession>A0ABU0MPA0</accession>
<keyword evidence="3" id="KW-1185">Reference proteome</keyword>
<feature type="transmembrane region" description="Helical" evidence="1">
    <location>
        <begin position="317"/>
        <end position="337"/>
    </location>
</feature>
<sequence>MTQDTARGRAGGSAGRKAMLAGLPTAVAGLVAALLLYEPPAPPGDAQAREAMVAQVREVATRARLEHEIAAALDEGDPDRAEEYFEVAGLVAVPVDPALHERWVDETSGWKAAVRTAKRTADGFLTGEGEGTAGIMGALASDLTVVGDVRDLGEQAARMIRGESVDELAVGLSMVGVALTAGTVATAGTALPAKTGISVVKLARRTGRLTAAFQRRVGMMVARSADLPAFRAAVRDTPWYRLDELSRAAYRHAAGLDVTELRRVFASLGDIGRSLPPSRTLALLRHVDDVEDLRHAERATRLLGKPVSGALRLTGKALFRAFGATTAITMALAGALLSLGAGLIGLLSFLFGAALWLAGLLRLLRRGGRRPAALLKSAGNLESAGSGGGV</sequence>
<comment type="caution">
    <text evidence="2">The sequence shown here is derived from an EMBL/GenBank/DDBJ whole genome shotgun (WGS) entry which is preliminary data.</text>
</comment>
<evidence type="ECO:0008006" key="4">
    <source>
        <dbReference type="Google" id="ProtNLM"/>
    </source>
</evidence>